<dbReference type="Gene3D" id="3.40.30.10">
    <property type="entry name" value="Glutaredoxin"/>
    <property type="match status" value="1"/>
</dbReference>
<dbReference type="Proteomes" id="UP000000863">
    <property type="component" value="Segment"/>
</dbReference>
<dbReference type="EMBL" id="AJ890364">
    <property type="protein sequence ID" value="CAI65561.1"/>
    <property type="molecule type" value="Genomic_DNA"/>
</dbReference>
<keyword evidence="3" id="KW-1185">Reference proteome</keyword>
<evidence type="ECO:0000313" key="3">
    <source>
        <dbReference type="Proteomes" id="UP000000863"/>
    </source>
</evidence>
<dbReference type="Pfam" id="PF00578">
    <property type="entry name" value="AhpC-TSA"/>
    <property type="match status" value="1"/>
</dbReference>
<dbReference type="GeneID" id="3655089"/>
<organism evidence="2 3">
    <name type="scientific">Emiliania huxleyi virus 86 (isolate United Kingdom/English Channel/1999)</name>
    <name type="common">EhV-86</name>
    <dbReference type="NCBI Taxonomy" id="654925"/>
    <lineage>
        <taxon>Viruses</taxon>
        <taxon>Varidnaviria</taxon>
        <taxon>Bamfordvirae</taxon>
        <taxon>Nucleocytoviricota</taxon>
        <taxon>Megaviricetes</taxon>
        <taxon>Algavirales</taxon>
        <taxon>Phycodnaviridae</taxon>
        <taxon>Coccolithovirus</taxon>
        <taxon>Coccolithovirus huxleyi</taxon>
        <taxon>Emiliania huxleyi virus 86</taxon>
    </lineage>
</organism>
<dbReference type="InterPro" id="IPR000866">
    <property type="entry name" value="AhpC/TSA"/>
</dbReference>
<proteinExistence type="predicted"/>
<dbReference type="RefSeq" id="YP_293892.1">
    <property type="nucleotide sequence ID" value="NC_007346.1"/>
</dbReference>
<name>Q4A2Z5_EHV8U</name>
<dbReference type="InterPro" id="IPR036249">
    <property type="entry name" value="Thioredoxin-like_sf"/>
</dbReference>
<organismHost>
    <name type="scientific">Emiliania huxleyi</name>
    <name type="common">Coccolithophore</name>
    <name type="synonym">Pontosphaera huxleyi</name>
    <dbReference type="NCBI Taxonomy" id="2903"/>
</organismHost>
<feature type="domain" description="Alkyl hydroperoxide reductase subunit C/ Thiol specific antioxidant" evidence="1">
    <location>
        <begin position="32"/>
        <end position="110"/>
    </location>
</feature>
<protein>
    <recommendedName>
        <fullName evidence="1">Alkyl hydroperoxide reductase subunit C/ Thiol specific antioxidant domain-containing protein</fullName>
    </recommendedName>
</protein>
<evidence type="ECO:0000313" key="2">
    <source>
        <dbReference type="EMBL" id="CAI65561.1"/>
    </source>
</evidence>
<dbReference type="KEGG" id="vg:3655089"/>
<evidence type="ECO:0000259" key="1">
    <source>
        <dbReference type="Pfam" id="PF00578"/>
    </source>
</evidence>
<dbReference type="GO" id="GO:0016209">
    <property type="term" value="F:antioxidant activity"/>
    <property type="evidence" value="ECO:0007669"/>
    <property type="project" value="InterPro"/>
</dbReference>
<sequence length="144" mass="16528">MAMNMYGIDMFGNATETSLAYECVYRHGKTRTSSVIVYIWHTKCPHCPAKLAQLNNLCKIKKFTVIGVVLETPGNFANSFQAMDLTMELIDELDAKNINHFFMTTEQKEVAKTELNFKTVPQIFKFNSDELTYTPVTMDYIMNM</sequence>
<reference evidence="2 3" key="1">
    <citation type="journal article" date="2005" name="Science">
        <title>Complete genome sequence and lytic phase transcription profile of a Coccolithovirus.</title>
        <authorList>
            <person name="Wilson W.H."/>
            <person name="Schroeder D.C."/>
            <person name="Allen M.J."/>
            <person name="Holden M.T.G."/>
            <person name="Parkhill J."/>
            <person name="Barrell B.G."/>
            <person name="Churcher C."/>
            <person name="Hamlin N."/>
            <person name="Mungall K."/>
            <person name="Norbertczak H."/>
            <person name="Quail M.A."/>
            <person name="Price C."/>
            <person name="Rabbinowitsch E."/>
            <person name="Walker D."/>
            <person name="Craigon M."/>
            <person name="Roy D."/>
            <person name="Ghazal P."/>
        </authorList>
    </citation>
    <scope>NUCLEOTIDE SEQUENCE [LARGE SCALE GENOMIC DNA]</scope>
    <source>
        <strain evidence="3">Isolate United Kingdom/English Channel/1999</strain>
    </source>
</reference>
<gene>
    <name evidence="2" type="ORF">EhV139</name>
</gene>
<accession>Q4A2Z5</accession>
<dbReference type="GO" id="GO:0016491">
    <property type="term" value="F:oxidoreductase activity"/>
    <property type="evidence" value="ECO:0007669"/>
    <property type="project" value="InterPro"/>
</dbReference>
<dbReference type="SUPFAM" id="SSF52833">
    <property type="entry name" value="Thioredoxin-like"/>
    <property type="match status" value="1"/>
</dbReference>